<dbReference type="InterPro" id="IPR012296">
    <property type="entry name" value="Nuclease_put_TT1808"/>
</dbReference>
<dbReference type="PANTHER" id="PTHR33352">
    <property type="entry name" value="SLR1095 PROTEIN"/>
    <property type="match status" value="1"/>
</dbReference>
<name>A0ABY4YUX7_9MICO</name>
<dbReference type="EMBL" id="CP099489">
    <property type="protein sequence ID" value="USQ80402.1"/>
    <property type="molecule type" value="Genomic_DNA"/>
</dbReference>
<dbReference type="PANTHER" id="PTHR33352:SF2">
    <property type="entry name" value="SLL0995 PROTEIN"/>
    <property type="match status" value="1"/>
</dbReference>
<evidence type="ECO:0000313" key="3">
    <source>
        <dbReference type="Proteomes" id="UP001056455"/>
    </source>
</evidence>
<dbReference type="GO" id="GO:0004519">
    <property type="term" value="F:endonuclease activity"/>
    <property type="evidence" value="ECO:0007669"/>
    <property type="project" value="UniProtKB-KW"/>
</dbReference>
<sequence>MTVEEIGIYTVADLELERGLDETLEQIRDEGVVGAPVLAVEILSPSTRRRDLVTKREILQRHGCAHYWVLDPDEVSLRAWRLVDGRYQLHVQAAGDQEVRLFEPAKLTLRVADLLPPRR</sequence>
<keyword evidence="2" id="KW-0540">Nuclease</keyword>
<reference evidence="2" key="1">
    <citation type="submission" date="2022-06" db="EMBL/GenBank/DDBJ databases">
        <title>Ornithinimicrobium HY1793.</title>
        <authorList>
            <person name="Huang Y."/>
        </authorList>
    </citation>
    <scope>NUCLEOTIDE SEQUENCE</scope>
    <source>
        <strain evidence="2">HY1793</strain>
    </source>
</reference>
<dbReference type="Gene3D" id="3.90.1570.10">
    <property type="entry name" value="tt1808, chain A"/>
    <property type="match status" value="1"/>
</dbReference>
<dbReference type="RefSeq" id="WP_252593778.1">
    <property type="nucleotide sequence ID" value="NZ_CP099489.1"/>
</dbReference>
<accession>A0ABY4YUX7</accession>
<proteinExistence type="predicted"/>
<keyword evidence="2" id="KW-0255">Endonuclease</keyword>
<keyword evidence="3" id="KW-1185">Reference proteome</keyword>
<dbReference type="InterPro" id="IPR011335">
    <property type="entry name" value="Restrct_endonuc-II-like"/>
</dbReference>
<feature type="domain" description="Putative restriction endonuclease" evidence="1">
    <location>
        <begin position="22"/>
        <end position="109"/>
    </location>
</feature>
<keyword evidence="2" id="KW-0378">Hydrolase</keyword>
<evidence type="ECO:0000259" key="1">
    <source>
        <dbReference type="Pfam" id="PF05685"/>
    </source>
</evidence>
<dbReference type="SUPFAM" id="SSF52980">
    <property type="entry name" value="Restriction endonuclease-like"/>
    <property type="match status" value="1"/>
</dbReference>
<dbReference type="Pfam" id="PF05685">
    <property type="entry name" value="Uma2"/>
    <property type="match status" value="1"/>
</dbReference>
<organism evidence="2 3">
    <name type="scientific">Ornithinimicrobium faecis</name>
    <dbReference type="NCBI Taxonomy" id="2934158"/>
    <lineage>
        <taxon>Bacteria</taxon>
        <taxon>Bacillati</taxon>
        <taxon>Actinomycetota</taxon>
        <taxon>Actinomycetes</taxon>
        <taxon>Micrococcales</taxon>
        <taxon>Ornithinimicrobiaceae</taxon>
        <taxon>Ornithinimicrobium</taxon>
    </lineage>
</organism>
<protein>
    <submittedName>
        <fullName evidence="2">Uma2 family endonuclease</fullName>
    </submittedName>
</protein>
<dbReference type="InterPro" id="IPR008538">
    <property type="entry name" value="Uma2"/>
</dbReference>
<dbReference type="CDD" id="cd06260">
    <property type="entry name" value="DUF820-like"/>
    <property type="match status" value="1"/>
</dbReference>
<gene>
    <name evidence="2" type="ORF">NF556_01680</name>
</gene>
<evidence type="ECO:0000313" key="2">
    <source>
        <dbReference type="EMBL" id="USQ80402.1"/>
    </source>
</evidence>
<dbReference type="Proteomes" id="UP001056455">
    <property type="component" value="Chromosome"/>
</dbReference>